<dbReference type="GO" id="GO:0008887">
    <property type="term" value="F:glycerate kinase activity"/>
    <property type="evidence" value="ECO:0007669"/>
    <property type="project" value="UniProtKB-UniRule"/>
</dbReference>
<dbReference type="SUPFAM" id="SSF110738">
    <property type="entry name" value="Glycerate kinase I"/>
    <property type="match status" value="1"/>
</dbReference>
<dbReference type="eggNOG" id="COG1929">
    <property type="taxonomic scope" value="Bacteria"/>
</dbReference>
<dbReference type="STRING" id="1048983.EL17_16860"/>
<evidence type="ECO:0000313" key="5">
    <source>
        <dbReference type="EMBL" id="KEO72414.1"/>
    </source>
</evidence>
<evidence type="ECO:0000256" key="4">
    <source>
        <dbReference type="PIRNR" id="PIRNR006078"/>
    </source>
</evidence>
<evidence type="ECO:0000256" key="1">
    <source>
        <dbReference type="ARBA" id="ARBA00006284"/>
    </source>
</evidence>
<dbReference type="PANTHER" id="PTHR21599">
    <property type="entry name" value="GLYCERATE KINASE"/>
    <property type="match status" value="1"/>
</dbReference>
<evidence type="ECO:0000313" key="6">
    <source>
        <dbReference type="Proteomes" id="UP000027821"/>
    </source>
</evidence>
<dbReference type="AlphaFoldDB" id="A0A074KU22"/>
<dbReference type="Proteomes" id="UP000027821">
    <property type="component" value="Unassembled WGS sequence"/>
</dbReference>
<dbReference type="NCBIfam" id="TIGR00045">
    <property type="entry name" value="glycerate kinase"/>
    <property type="match status" value="1"/>
</dbReference>
<dbReference type="Pfam" id="PF02595">
    <property type="entry name" value="Gly_kinase"/>
    <property type="match status" value="1"/>
</dbReference>
<dbReference type="Gene3D" id="3.40.50.10350">
    <property type="entry name" value="Glycerate kinase, domain 1"/>
    <property type="match status" value="1"/>
</dbReference>
<keyword evidence="6" id="KW-1185">Reference proteome</keyword>
<evidence type="ECO:0000256" key="2">
    <source>
        <dbReference type="ARBA" id="ARBA00022679"/>
    </source>
</evidence>
<accession>A0A074KU22</accession>
<dbReference type="InterPro" id="IPR036129">
    <property type="entry name" value="Glycerate_kinase_sf"/>
</dbReference>
<comment type="caution">
    <text evidence="5">The sequence shown here is derived from an EMBL/GenBank/DDBJ whole genome shotgun (WGS) entry which is preliminary data.</text>
</comment>
<reference evidence="5 6" key="1">
    <citation type="submission" date="2014-04" db="EMBL/GenBank/DDBJ databases">
        <title>Characterization and application of a salt tolerant electro-active bacterium.</title>
        <authorList>
            <person name="Yang L."/>
            <person name="Wei S."/>
            <person name="Tay Q.X.M."/>
        </authorList>
    </citation>
    <scope>NUCLEOTIDE SEQUENCE [LARGE SCALE GENOMIC DNA]</scope>
    <source>
        <strain evidence="5 6">LY1</strain>
    </source>
</reference>
<sequence length="363" mass="39591">MNILIAPNAFKGTMTAEEAAQIIKEAICQILPDDDFILCPIADGGDGTSFLLAKAMDMPLIHLMALDAIGRPLPGYLVISKDGSRAIMDVSTVSGIRHLALDHRDPFLAGTYGTGEMIAAAISKGAAEIVLGLGGTASIDMGAGILRGLGFLFLDDHGREIPMFSPFFMNKIRYIQRPIKKHSVKFTLLCDVHHSFFGDNGAIAVFGPQKGLQADQTLQMEKNCMEFYHLLQKKSGKKLDDLPGYGAAGGIAFGLSAFYPVEIKNGSEFFFHQVGMADKVRKADLIITGEGRYDTQSDEGKGCFKLMQLAAKWQKQIILITSGNDGAEGFDDIIRLPSLDERDVIRSAKNLLYTAVRDYFNKK</sequence>
<dbReference type="EMBL" id="JMIH01000024">
    <property type="protein sequence ID" value="KEO72414.1"/>
    <property type="molecule type" value="Genomic_DNA"/>
</dbReference>
<dbReference type="InterPro" id="IPR018193">
    <property type="entry name" value="Glyc_kinase_flavodox-like_fold"/>
</dbReference>
<dbReference type="OrthoDB" id="9774290at2"/>
<gene>
    <name evidence="5" type="ORF">EL17_16860</name>
</gene>
<dbReference type="RefSeq" id="WP_035076923.1">
    <property type="nucleotide sequence ID" value="NZ_JMIH01000024.1"/>
</dbReference>
<evidence type="ECO:0000256" key="3">
    <source>
        <dbReference type="ARBA" id="ARBA00022777"/>
    </source>
</evidence>
<proteinExistence type="inferred from homology"/>
<keyword evidence="2 4" id="KW-0808">Transferase</keyword>
<dbReference type="Gene3D" id="3.90.1510.10">
    <property type="entry name" value="Glycerate kinase, domain 2"/>
    <property type="match status" value="1"/>
</dbReference>
<protein>
    <submittedName>
        <fullName evidence="5">Glycerate kinase</fullName>
    </submittedName>
</protein>
<keyword evidence="3 4" id="KW-0418">Kinase</keyword>
<name>A0A074KU22_9BACT</name>
<dbReference type="InterPro" id="IPR004381">
    <property type="entry name" value="Glycerate_kinase"/>
</dbReference>
<comment type="similarity">
    <text evidence="1 4">Belongs to the glycerate kinase type-1 family.</text>
</comment>
<dbReference type="GO" id="GO:0031388">
    <property type="term" value="P:organic acid phosphorylation"/>
    <property type="evidence" value="ECO:0007669"/>
    <property type="project" value="UniProtKB-UniRule"/>
</dbReference>
<dbReference type="PIRSF" id="PIRSF006078">
    <property type="entry name" value="GlxK"/>
    <property type="match status" value="1"/>
</dbReference>
<dbReference type="PANTHER" id="PTHR21599:SF0">
    <property type="entry name" value="GLYCERATE KINASE"/>
    <property type="match status" value="1"/>
</dbReference>
<dbReference type="InterPro" id="IPR018197">
    <property type="entry name" value="Glycerate_kinase_RE-like"/>
</dbReference>
<organism evidence="5 6">
    <name type="scientific">Anditalea andensis</name>
    <dbReference type="NCBI Taxonomy" id="1048983"/>
    <lineage>
        <taxon>Bacteria</taxon>
        <taxon>Pseudomonadati</taxon>
        <taxon>Bacteroidota</taxon>
        <taxon>Cytophagia</taxon>
        <taxon>Cytophagales</taxon>
        <taxon>Cytophagaceae</taxon>
        <taxon>Anditalea</taxon>
    </lineage>
</organism>